<evidence type="ECO:0000313" key="3">
    <source>
        <dbReference type="Proteomes" id="UP000712080"/>
    </source>
</evidence>
<dbReference type="Proteomes" id="UP000712080">
    <property type="component" value="Unassembled WGS sequence"/>
</dbReference>
<protein>
    <recommendedName>
        <fullName evidence="4">T9SS type A sorting domain-containing protein</fullName>
    </recommendedName>
</protein>
<sequence length="2561" mass="265892">MSYSYKSAIRLFTLSVLVALIVCTKSRAQCPIPTGDQITSGDGSWIGYVYANTDGANPPANAFTTTYRGYITESEEFDHDFGTGSVSGANVCGSYSDSFAIRYKMRHTFTPGYYQFTVGGDSGYRFSLDGGNTFVFSNWNDHAYTTNSAVFSLSGEIDLVVEYYENNGPARVSFSFDPCAEPSTAPTLITSNDEVCSGSPITLVASGGYEAAGAVYQWGSGNVIGSNIISGQTTATATFSPTSNITYWVRRIDSGSCGFVSGGISKTITVSQPSVAPSSITGNTAVCYQHPTTLTAAGYSGSIQWMKSTDNTSYAAIAGATGPSLTTENLTANIWYKVRVSNGSCASVASSPILVTVSPLSHAGTVSGTATVCAGTNNSTLTATPSVGSVQWQKSTDNATFSDISGATSNNYTATNLTVTTYFRIKATSGSCEAAFSNSVSVIVNPNAVAGTVTGATSLCAGANSATLSVSGQTGSIQWQSSVDNTTFASVSNATSASYQANNLTQTTYFRVMVSNGTCPAVYSTSVTITVSPQPVTGTISGGTTVCSGTNSTALSITGYTGSLQWQISSDNTTFADIASATASTFTATNLTATRYYRVKVSSGSCTTAYSASASVVVSAASVAGTAAGTATICSATNSTVVSVSGQTGNIQWQSSSDNSTFNDISGATSSSYTATNISATTYYRAKVTNGACSAVFSNSITLTFSAPIPGTISGATTVCTGTNSTVLTLAGFSGTIQWQTSTDNTTFSDIASAASSAYTVTNIFTARYYRVKITNGSCGSAFSPSVLMSVNSNTNGGTAAITGQSVTTITVPATYNSNAFTVSGYSGTAIQWQSSTDNVTFANISGATTANYTATNVAVTTYFRAAVSTGSCVGYSNVLTLQTCTPTGTPTVYGTGNTWRAYFYAQNDGANPPVTPFGTYQGYYTTGAFAFDNYPYNNMASTVCSALWTNFKGSYRYRLTKNFVAGNYMFMVGSNGGYRLSIDGGATWIVNHWTSTATGTFNTEDSAWFYLSGNVNIVIEFYNLSTYNPRHYFNYCSDIDSNSVTAPTSIVANDVICLGGNTTILAKGGTGSSYQWGTGSVIGANTLSSTGSAIIVAPTTTTTYWVRRYNPVCETYTAGLTQTITVNPLSAPTPAGNTTDYGNGTWIGYVYASKNGSAGTATTAFGGTGSNYAYMGYVTTPSDVISLSGGIYNSPPTPISGTNICSTYYSNFSIRYKMRKTFTPGYYNFTITADDGMRFSIDGGVTWVITRWAYVTNGLTNTYSVFLSGQKDLIIEYIQASSTFQLSFNYTSCTNYSTAPTSITGTTNICAGSSTTLTAAGGTVAPNTTYEWGTGTSVGTNVLPFTTESITVTPAANTTYWVRRKNGGLCQETVGTNTAGAYTTGVTANVTLSALSVAGSISGGNNTVCAGTNSTALSLSGHTGTIQWQSSPDNATWGNISSATAATYTATNLSATTYFRAALTNGACSTVYTNSVNVIVIPASVSGTISGTTTVCSGLNSTALSLSGYTGTIQWQSSLNNSSFTNISGATSATYTATNLSATTYYRVVVSSGSCASATSASVQVTVTPVSVAGTVSGSAEVCSGTNSTTLTASGYTGSIQWQSSANNSSFSNITGATLATYTASNLSATTYYRVFVTNGVCSGVASASASVTVNPTPTTGTISGAGAVCYGTNSTVLTVSGSSGSIQWQSSANNSSFSDISGATSASYTVTNLTSTMYYRIRVTNGPCSATMATSVAITVDPASVAGVIGGAASVCSGVNSTVLTLSGHIGSIQWKSSTDNVTFTNITGANSATYNATNLNVTTYYKAFLTSGVCSTASTASVMIFVRPASVAGAASGDTTLCVGVNQATMAVSGYTGNIQWQQSANGSSFSDISGATSASYTAYNLQATRYFRAIVTTTECSSATTNVVTVQVLPYAQAGSVSITGTTLPSTNVCSGTNSTNLTLTGSAGDIQWQSSPDNVTFTDIPGASSSTYLAAGLTSTLYFRTKVVSGSCGATQYSDAVLINVPTAVTYNGSWSGTPNTTTTIVIGENLSLNSSLNVCSCQVTGTATMSVPAGITLVVQKNVVVDPSAHLILENNASLVQVDDSSVNSGSITVRRKTTAMKTYDFTYWSSPVADNTLHDLSPNTLSDKYYSFNPQINNWQSIAGGNATMVPGMGYIIRAPQGWSNTNASNGIYSGEFKGVPNNGFINATIQKATSTYNLIGNPYPSAIDIDLFLTDPANENIVEGTVYLWTHNTAIAPATVGFQYTTNDYAKYNLTGGIKTASAALSGGAAPTGKIASGQAFFIEANNELSPGSYSALFKNAMRVSGNNTQFFRTSASNNETAMAPEPEKSRIWLSISNENGAFEETLVGYVPGATNEKDSKFDGTIFPAGNYVSLYSMLDAATKLAIQGRALPFNNNDVVPLGYKTTVAGTLSINLENVDGIFTPQGIDIYILDKADNSYHDIRLGSYSFTSVVGTFDDRFELHYTTQSLGTGENTANPAYIIAKDHEIQVSSAGQFIKSVAIFDVTGKHILEDDKLNTNLFSTGKLNVAAQVLIVKAILEDGSRITQKVIID</sequence>
<accession>A0A972G0C3</accession>
<name>A0A972G0C3_9FLAO</name>
<evidence type="ECO:0008006" key="4">
    <source>
        <dbReference type="Google" id="ProtNLM"/>
    </source>
</evidence>
<evidence type="ECO:0000256" key="1">
    <source>
        <dbReference type="SAM" id="SignalP"/>
    </source>
</evidence>
<proteinExistence type="predicted"/>
<feature type="chain" id="PRO_5037608281" description="T9SS type A sorting domain-containing protein" evidence="1">
    <location>
        <begin position="29"/>
        <end position="2561"/>
    </location>
</feature>
<gene>
    <name evidence="2" type="ORF">G6047_08730</name>
</gene>
<keyword evidence="1" id="KW-0732">Signal</keyword>
<reference evidence="2" key="1">
    <citation type="submission" date="2020-02" db="EMBL/GenBank/DDBJ databases">
        <title>Flavobacterium sp. genome.</title>
        <authorList>
            <person name="Jung H.S."/>
            <person name="Baek J.H."/>
            <person name="Jeon C.O."/>
        </authorList>
    </citation>
    <scope>NUCLEOTIDE SEQUENCE</scope>
    <source>
        <strain evidence="2">SE-s28</strain>
    </source>
</reference>
<dbReference type="EMBL" id="JAAMPU010000104">
    <property type="protein sequence ID" value="NMH28116.1"/>
    <property type="molecule type" value="Genomic_DNA"/>
</dbReference>
<comment type="caution">
    <text evidence="2">The sequence shown here is derived from an EMBL/GenBank/DDBJ whole genome shotgun (WGS) entry which is preliminary data.</text>
</comment>
<feature type="signal peptide" evidence="1">
    <location>
        <begin position="1"/>
        <end position="28"/>
    </location>
</feature>
<organism evidence="2 3">
    <name type="scientific">Flavobacterium silvaticum</name>
    <dbReference type="NCBI Taxonomy" id="1852020"/>
    <lineage>
        <taxon>Bacteria</taxon>
        <taxon>Pseudomonadati</taxon>
        <taxon>Bacteroidota</taxon>
        <taxon>Flavobacteriia</taxon>
        <taxon>Flavobacteriales</taxon>
        <taxon>Flavobacteriaceae</taxon>
        <taxon>Flavobacterium</taxon>
    </lineage>
</organism>
<keyword evidence="3" id="KW-1185">Reference proteome</keyword>
<evidence type="ECO:0000313" key="2">
    <source>
        <dbReference type="EMBL" id="NMH28116.1"/>
    </source>
</evidence>
<dbReference type="Gene3D" id="2.60.40.2700">
    <property type="match status" value="6"/>
</dbReference>
<dbReference type="RefSeq" id="WP_169527223.1">
    <property type="nucleotide sequence ID" value="NZ_JAAMPU010000104.1"/>
</dbReference>